<protein>
    <submittedName>
        <fullName evidence="1">Uncharacterized protein</fullName>
    </submittedName>
</protein>
<comment type="caution">
    <text evidence="1">The sequence shown here is derived from an EMBL/GenBank/DDBJ whole genome shotgun (WGS) entry which is preliminary data.</text>
</comment>
<name>A0A0W8E6P6_9ZZZZ</name>
<dbReference type="AlphaFoldDB" id="A0A0W8E6P6"/>
<sequence>MEISSIEKYIPLKREYLDPYHYTLSLLKEAERLDLMSQKTIGEIHKQLMILLGESIIEYTGGESTSVKIENGESIMLSILYCMDACTRSFPHPRDAINLLITSSIKDIYKGGLEIVELCLRETEILFQETKKNKLDIPIEAYQSTIDKDLPDFFRNYDVLFGAHNTMATFDYPLLFDDMKIQGIYYIRQYLAKLAIETSFCHLFALQDIRKLLCDYGRVYRIDYKEALINIFEIVLTNSIFSVLSGNKAREIMISKIQFDYLQEKLQGLDQTQCLAHVNEAVEHIISELAIVKPELREYIRKLKGVLMPRFLCARENGSLTNVIILDLDDNHQADIFFDEGNRLDDDTFRSLVDEIMDQAKTAEKVDLISSRIQSLADFIDVLEAECLYGDEFTALYDTLGDLELSILGRIVYMEELRADPSSFSLLLTAEEQSANMQWQIEYRRFMRGLSLERLKSIEKLIQSPVQVTES</sequence>
<gene>
    <name evidence="1" type="ORF">ASZ90_018500</name>
</gene>
<dbReference type="EMBL" id="LNQE01001859">
    <property type="protein sequence ID" value="KUG04093.1"/>
    <property type="molecule type" value="Genomic_DNA"/>
</dbReference>
<proteinExistence type="predicted"/>
<accession>A0A0W8E6P6</accession>
<reference evidence="1" key="1">
    <citation type="journal article" date="2015" name="Proc. Natl. Acad. Sci. U.S.A.">
        <title>Networks of energetic and metabolic interactions define dynamics in microbial communities.</title>
        <authorList>
            <person name="Embree M."/>
            <person name="Liu J.K."/>
            <person name="Al-Bassam M.M."/>
            <person name="Zengler K."/>
        </authorList>
    </citation>
    <scope>NUCLEOTIDE SEQUENCE</scope>
</reference>
<evidence type="ECO:0000313" key="1">
    <source>
        <dbReference type="EMBL" id="KUG04093.1"/>
    </source>
</evidence>
<organism evidence="1">
    <name type="scientific">hydrocarbon metagenome</name>
    <dbReference type="NCBI Taxonomy" id="938273"/>
    <lineage>
        <taxon>unclassified sequences</taxon>
        <taxon>metagenomes</taxon>
        <taxon>ecological metagenomes</taxon>
    </lineage>
</organism>
<dbReference type="InterPro" id="IPR045751">
    <property type="entry name" value="DUF6179"/>
</dbReference>
<dbReference type="Pfam" id="PF19677">
    <property type="entry name" value="DUF6179"/>
    <property type="match status" value="1"/>
</dbReference>